<organism evidence="1 2">
    <name type="scientific">Aspergillus melleus</name>
    <dbReference type="NCBI Taxonomy" id="138277"/>
    <lineage>
        <taxon>Eukaryota</taxon>
        <taxon>Fungi</taxon>
        <taxon>Dikarya</taxon>
        <taxon>Ascomycota</taxon>
        <taxon>Pezizomycotina</taxon>
        <taxon>Eurotiomycetes</taxon>
        <taxon>Eurotiomycetidae</taxon>
        <taxon>Eurotiales</taxon>
        <taxon>Aspergillaceae</taxon>
        <taxon>Aspergillus</taxon>
        <taxon>Aspergillus subgen. Circumdati</taxon>
    </lineage>
</organism>
<reference evidence="1 2" key="1">
    <citation type="journal article" date="2023" name="ACS Omega">
        <title>Identification of the Neoaspergillic Acid Biosynthesis Gene Cluster by Establishing an In Vitro CRISPR-Ribonucleoprotein Genetic System in Aspergillus melleus.</title>
        <authorList>
            <person name="Yuan B."/>
            <person name="Grau M.F."/>
            <person name="Murata R.M."/>
            <person name="Torok T."/>
            <person name="Venkateswaran K."/>
            <person name="Stajich J.E."/>
            <person name="Wang C.C.C."/>
        </authorList>
    </citation>
    <scope>NUCLEOTIDE SEQUENCE [LARGE SCALE GENOMIC DNA]</scope>
    <source>
        <strain evidence="1 2">IMV 1140</strain>
    </source>
</reference>
<dbReference type="EMBL" id="JAOPJF010000133">
    <property type="protein sequence ID" value="KAK1138708.1"/>
    <property type="molecule type" value="Genomic_DNA"/>
</dbReference>
<protein>
    <submittedName>
        <fullName evidence="1">Uncharacterized protein</fullName>
    </submittedName>
</protein>
<keyword evidence="2" id="KW-1185">Reference proteome</keyword>
<evidence type="ECO:0000313" key="1">
    <source>
        <dbReference type="EMBL" id="KAK1138708.1"/>
    </source>
</evidence>
<gene>
    <name evidence="1" type="ORF">N8T08_002057</name>
</gene>
<name>A0ACC3AMJ6_9EURO</name>
<sequence length="184" mass="20639">MVKWTDPGIVRAPEFLRNTGYQNPCDPRSMPADWFPLQKQILDGTANDATRPLLVDIVGGCGHDIAHSAFRFSDTPGRLILEDLPAVIEDIATLDPNIERVKHDFFTPQPVKGSRVYYMKNILHDWPDEKCKVILEHVLAVMEKGYSRLVLEEFFLPNSGAGLLPVLLDMAVVWNGPARNGRSC</sequence>
<accession>A0ACC3AMJ6</accession>
<comment type="caution">
    <text evidence="1">The sequence shown here is derived from an EMBL/GenBank/DDBJ whole genome shotgun (WGS) entry which is preliminary data.</text>
</comment>
<proteinExistence type="predicted"/>
<dbReference type="Proteomes" id="UP001177260">
    <property type="component" value="Unassembled WGS sequence"/>
</dbReference>
<evidence type="ECO:0000313" key="2">
    <source>
        <dbReference type="Proteomes" id="UP001177260"/>
    </source>
</evidence>